<dbReference type="EMBL" id="LT629710">
    <property type="protein sequence ID" value="SDP23402.1"/>
    <property type="molecule type" value="Genomic_DNA"/>
</dbReference>
<dbReference type="GO" id="GO:0051537">
    <property type="term" value="F:2 iron, 2 sulfur cluster binding"/>
    <property type="evidence" value="ECO:0007669"/>
    <property type="project" value="UniProtKB-KW"/>
</dbReference>
<dbReference type="CDD" id="cd03467">
    <property type="entry name" value="Rieske"/>
    <property type="match status" value="1"/>
</dbReference>
<evidence type="ECO:0000259" key="21">
    <source>
        <dbReference type="PROSITE" id="PS51296"/>
    </source>
</evidence>
<keyword evidence="14" id="KW-0408">Iron</keyword>
<reference evidence="22 23" key="1">
    <citation type="submission" date="2016-10" db="EMBL/GenBank/DDBJ databases">
        <authorList>
            <person name="de Groot N.N."/>
        </authorList>
    </citation>
    <scope>NUCLEOTIDE SEQUENCE [LARGE SCALE GENOMIC DNA]</scope>
    <source>
        <strain evidence="23">P4-7,KCTC 19426,CECT 7604</strain>
    </source>
</reference>
<evidence type="ECO:0000256" key="16">
    <source>
        <dbReference type="ARBA" id="ARBA00023136"/>
    </source>
</evidence>
<evidence type="ECO:0000313" key="22">
    <source>
        <dbReference type="EMBL" id="SDP23402.1"/>
    </source>
</evidence>
<dbReference type="InterPro" id="IPR014349">
    <property type="entry name" value="Rieske_Fe-S_prot"/>
</dbReference>
<dbReference type="Gene3D" id="2.102.10.10">
    <property type="entry name" value="Rieske [2Fe-2S] iron-sulphur domain"/>
    <property type="match status" value="1"/>
</dbReference>
<dbReference type="OrthoDB" id="9802613at2"/>
<comment type="similarity">
    <text evidence="3">Belongs to the Rieske iron-sulfur protein family.</text>
</comment>
<keyword evidence="10" id="KW-0479">Metal-binding</keyword>
<evidence type="ECO:0000256" key="6">
    <source>
        <dbReference type="ARBA" id="ARBA00022475"/>
    </source>
</evidence>
<evidence type="ECO:0000256" key="3">
    <source>
        <dbReference type="ARBA" id="ARBA00010651"/>
    </source>
</evidence>
<sequence length="374" mass="40577">MSGGENVEIPSDDELSRMSTEDRARLGAALDGVELVEYGERYIPGSPADRRAERSVARWFLLAALFGVAFVVLFIVWPAGYRSVYQGDEQNWYALYTPLIGATLGGSILFFGIGVIALAKKIAPHEVAVQQRHIGMSDEIDRRTLGAEVVDTVDKMGLVKRRGVLKGSLALAGGALGLATLIPLLGGVIKNPWDKGSDSDLWVTLWRPVNNKKVRLTQIDGTPVKPSDLAAGSLATVFPGVAGGAKASDSAVMLFRLRSDAQVRIRDGQDGFEYGDYYAYSKICTHVGCPVSLYEQQTGRILCPCHQSQFDVLDGAKPVFGPATRPLPQLPIELDDEGYFVARSDFIEPVGPGFWESYQGKNKWGSHPKGSKTS</sequence>
<keyword evidence="11" id="KW-0249">Electron transport</keyword>
<evidence type="ECO:0000256" key="4">
    <source>
        <dbReference type="ARBA" id="ARBA00015816"/>
    </source>
</evidence>
<evidence type="ECO:0000256" key="10">
    <source>
        <dbReference type="ARBA" id="ARBA00022723"/>
    </source>
</evidence>
<dbReference type="InterPro" id="IPR036922">
    <property type="entry name" value="Rieske_2Fe-2S_sf"/>
</dbReference>
<keyword evidence="5" id="KW-0813">Transport</keyword>
<dbReference type="PROSITE" id="PS51296">
    <property type="entry name" value="RIESKE"/>
    <property type="match status" value="1"/>
</dbReference>
<evidence type="ECO:0000256" key="12">
    <source>
        <dbReference type="ARBA" id="ARBA00022989"/>
    </source>
</evidence>
<evidence type="ECO:0000256" key="14">
    <source>
        <dbReference type="ARBA" id="ARBA00023004"/>
    </source>
</evidence>
<keyword evidence="16 20" id="KW-0472">Membrane</keyword>
<evidence type="ECO:0000256" key="13">
    <source>
        <dbReference type="ARBA" id="ARBA00023002"/>
    </source>
</evidence>
<dbReference type="STRING" id="1090615.SAMN04515671_3355"/>
<dbReference type="Proteomes" id="UP000198741">
    <property type="component" value="Chromosome I"/>
</dbReference>
<keyword evidence="7" id="KW-0679">Respiratory chain</keyword>
<evidence type="ECO:0000256" key="15">
    <source>
        <dbReference type="ARBA" id="ARBA00023014"/>
    </source>
</evidence>
<comment type="subcellular location">
    <subcellularLocation>
        <location evidence="2">Cell membrane</location>
        <topology evidence="2">Multi-pass membrane protein</topology>
    </subcellularLocation>
</comment>
<feature type="transmembrane region" description="Helical" evidence="20">
    <location>
        <begin position="59"/>
        <end position="79"/>
    </location>
</feature>
<dbReference type="Pfam" id="PF00355">
    <property type="entry name" value="Rieske"/>
    <property type="match status" value="1"/>
</dbReference>
<keyword evidence="6" id="KW-1003">Cell membrane</keyword>
<keyword evidence="12 20" id="KW-1133">Transmembrane helix</keyword>
<dbReference type="GO" id="GO:0016705">
    <property type="term" value="F:oxidoreductase activity, acting on paired donors, with incorporation or reduction of molecular oxygen"/>
    <property type="evidence" value="ECO:0007669"/>
    <property type="project" value="UniProtKB-ARBA"/>
</dbReference>
<dbReference type="SUPFAM" id="SSF50022">
    <property type="entry name" value="ISP domain"/>
    <property type="match status" value="1"/>
</dbReference>
<feature type="transmembrane region" description="Helical" evidence="20">
    <location>
        <begin position="169"/>
        <end position="189"/>
    </location>
</feature>
<dbReference type="AlphaFoldDB" id="A0A1H0R1I2"/>
<name>A0A1H0R1I2_9ACTN</name>
<keyword evidence="13" id="KW-0560">Oxidoreductase</keyword>
<keyword evidence="15" id="KW-0411">Iron-sulfur</keyword>
<keyword evidence="9" id="KW-0001">2Fe-2S</keyword>
<dbReference type="Pfam" id="PF19297">
    <property type="entry name" value="QcrA_N"/>
    <property type="match status" value="1"/>
</dbReference>
<evidence type="ECO:0000256" key="7">
    <source>
        <dbReference type="ARBA" id="ARBA00022660"/>
    </source>
</evidence>
<evidence type="ECO:0000256" key="8">
    <source>
        <dbReference type="ARBA" id="ARBA00022692"/>
    </source>
</evidence>
<evidence type="ECO:0000256" key="9">
    <source>
        <dbReference type="ARBA" id="ARBA00022714"/>
    </source>
</evidence>
<dbReference type="InterPro" id="IPR045603">
    <property type="entry name" value="QcrA_N"/>
</dbReference>
<accession>A0A1H0R1I2</accession>
<dbReference type="GO" id="GO:0005886">
    <property type="term" value="C:plasma membrane"/>
    <property type="evidence" value="ECO:0007669"/>
    <property type="project" value="UniProtKB-SubCell"/>
</dbReference>
<evidence type="ECO:0000256" key="11">
    <source>
        <dbReference type="ARBA" id="ARBA00022982"/>
    </source>
</evidence>
<evidence type="ECO:0000256" key="1">
    <source>
        <dbReference type="ARBA" id="ARBA00002494"/>
    </source>
</evidence>
<feature type="domain" description="Rieske" evidence="21">
    <location>
        <begin position="239"/>
        <end position="341"/>
    </location>
</feature>
<protein>
    <recommendedName>
        <fullName evidence="4">Cytochrome bc1 complex Rieske iron-sulfur subunit</fullName>
    </recommendedName>
    <alternativeName>
        <fullName evidence="18">Cytochrome bc1 reductase complex subunit QcrA</fullName>
    </alternativeName>
    <alternativeName>
        <fullName evidence="19">Rieske iron-sulfur protein</fullName>
    </alternativeName>
</protein>
<dbReference type="InterPro" id="IPR017941">
    <property type="entry name" value="Rieske_2Fe-2S"/>
</dbReference>
<evidence type="ECO:0000256" key="2">
    <source>
        <dbReference type="ARBA" id="ARBA00004651"/>
    </source>
</evidence>
<dbReference type="RefSeq" id="WP_090477771.1">
    <property type="nucleotide sequence ID" value="NZ_LT629710.1"/>
</dbReference>
<evidence type="ECO:0000313" key="23">
    <source>
        <dbReference type="Proteomes" id="UP000198741"/>
    </source>
</evidence>
<evidence type="ECO:0000256" key="20">
    <source>
        <dbReference type="SAM" id="Phobius"/>
    </source>
</evidence>
<keyword evidence="8 20" id="KW-0812">Transmembrane</keyword>
<evidence type="ECO:0000256" key="19">
    <source>
        <dbReference type="ARBA" id="ARBA00032409"/>
    </source>
</evidence>
<gene>
    <name evidence="22" type="ORF">SAMN04515671_3355</name>
</gene>
<keyword evidence="17" id="KW-1015">Disulfide bond</keyword>
<feature type="transmembrane region" description="Helical" evidence="20">
    <location>
        <begin position="99"/>
        <end position="119"/>
    </location>
</feature>
<comment type="function">
    <text evidence="1">Iron-sulfur subunit of the cytochrome bc1 complex, an essential component of the respiratory electron transport chain required for ATP synthesis. The bc1 complex catalyzes the oxidation of menaquinol and the reduction of cytochrome c in the respiratory chain. The bc1 complex operates through a Q-cycle mechanism that couples electron transfer to generation of the proton gradient that drives ATP synthesis.</text>
</comment>
<dbReference type="GO" id="GO:0004497">
    <property type="term" value="F:monooxygenase activity"/>
    <property type="evidence" value="ECO:0007669"/>
    <property type="project" value="UniProtKB-ARBA"/>
</dbReference>
<evidence type="ECO:0000256" key="5">
    <source>
        <dbReference type="ARBA" id="ARBA00022448"/>
    </source>
</evidence>
<dbReference type="PANTHER" id="PTHR10134">
    <property type="entry name" value="CYTOCHROME B-C1 COMPLEX SUBUNIT RIESKE, MITOCHONDRIAL"/>
    <property type="match status" value="1"/>
</dbReference>
<keyword evidence="23" id="KW-1185">Reference proteome</keyword>
<proteinExistence type="inferred from homology"/>
<evidence type="ECO:0000256" key="18">
    <source>
        <dbReference type="ARBA" id="ARBA00029586"/>
    </source>
</evidence>
<organism evidence="22 23">
    <name type="scientific">Nakamurella panacisegetis</name>
    <dbReference type="NCBI Taxonomy" id="1090615"/>
    <lineage>
        <taxon>Bacteria</taxon>
        <taxon>Bacillati</taxon>
        <taxon>Actinomycetota</taxon>
        <taxon>Actinomycetes</taxon>
        <taxon>Nakamurellales</taxon>
        <taxon>Nakamurellaceae</taxon>
        <taxon>Nakamurella</taxon>
    </lineage>
</organism>
<evidence type="ECO:0000256" key="17">
    <source>
        <dbReference type="ARBA" id="ARBA00023157"/>
    </source>
</evidence>
<dbReference type="GO" id="GO:0046872">
    <property type="term" value="F:metal ion binding"/>
    <property type="evidence" value="ECO:0007669"/>
    <property type="project" value="UniProtKB-KW"/>
</dbReference>